<comment type="caution">
    <text evidence="1">The sequence shown here is derived from an EMBL/GenBank/DDBJ whole genome shotgun (WGS) entry which is preliminary data.</text>
</comment>
<dbReference type="Proteomes" id="UP000216345">
    <property type="component" value="Unassembled WGS sequence"/>
</dbReference>
<evidence type="ECO:0000313" key="1">
    <source>
        <dbReference type="EMBL" id="OYR14526.1"/>
    </source>
</evidence>
<protein>
    <submittedName>
        <fullName evidence="1">Uncharacterized protein</fullName>
    </submittedName>
</protein>
<keyword evidence="2" id="KW-1185">Reference proteome</keyword>
<name>A0A256FIL7_9HYPH</name>
<dbReference type="EMBL" id="NNRK01000026">
    <property type="protein sequence ID" value="OYR14526.1"/>
    <property type="molecule type" value="Genomic_DNA"/>
</dbReference>
<organism evidence="1 2">
    <name type="scientific">Brucella rhizosphaerae</name>
    <dbReference type="NCBI Taxonomy" id="571254"/>
    <lineage>
        <taxon>Bacteria</taxon>
        <taxon>Pseudomonadati</taxon>
        <taxon>Pseudomonadota</taxon>
        <taxon>Alphaproteobacteria</taxon>
        <taxon>Hyphomicrobiales</taxon>
        <taxon>Brucellaceae</taxon>
        <taxon>Brucella/Ochrobactrum group</taxon>
        <taxon>Brucella</taxon>
    </lineage>
</organism>
<dbReference type="AlphaFoldDB" id="A0A256FIL7"/>
<sequence length="41" mass="4494">MPRRDEIYAGVKNFNYAPFGTLSGLLKVGTFIANSVNLTAF</sequence>
<gene>
    <name evidence="1" type="ORF">CEV32_0531</name>
</gene>
<proteinExistence type="predicted"/>
<accession>A0A256FIL7</accession>
<evidence type="ECO:0000313" key="2">
    <source>
        <dbReference type="Proteomes" id="UP000216345"/>
    </source>
</evidence>
<reference evidence="1 2" key="1">
    <citation type="submission" date="2017-07" db="EMBL/GenBank/DDBJ databases">
        <title>Phylogenetic study on the rhizospheric bacterium Ochrobactrum sp. A44.</title>
        <authorList>
            <person name="Krzyzanowska D.M."/>
            <person name="Ossowicki A."/>
            <person name="Rajewska M."/>
            <person name="Maciag T."/>
            <person name="Kaczynski Z."/>
            <person name="Czerwicka M."/>
            <person name="Jafra S."/>
        </authorList>
    </citation>
    <scope>NUCLEOTIDE SEQUENCE [LARGE SCALE GENOMIC DNA]</scope>
    <source>
        <strain evidence="1 2">PR17</strain>
    </source>
</reference>